<dbReference type="Proteomes" id="UP000637643">
    <property type="component" value="Unassembled WGS sequence"/>
</dbReference>
<evidence type="ECO:0000313" key="1">
    <source>
        <dbReference type="EMBL" id="GGF66162.1"/>
    </source>
</evidence>
<sequence length="105" mass="11918">MSVVTSGRPIPAYSLTTGGLRISDLQIEEWLSELVEGEENGYGYRNLAYALSVQHALILNHKKAYRLCKKLGLLQKKPGRNVKFPRRLARNRVVTGPNQLWQIDI</sequence>
<name>A0A917FBV3_9BACL</name>
<dbReference type="EMBL" id="BMKR01000003">
    <property type="protein sequence ID" value="GGF66162.1"/>
    <property type="molecule type" value="Genomic_DNA"/>
</dbReference>
<keyword evidence="2" id="KW-1185">Reference proteome</keyword>
<organism evidence="1 2">
    <name type="scientific">Paenibacillus albidus</name>
    <dbReference type="NCBI Taxonomy" id="2041023"/>
    <lineage>
        <taxon>Bacteria</taxon>
        <taxon>Bacillati</taxon>
        <taxon>Bacillota</taxon>
        <taxon>Bacilli</taxon>
        <taxon>Bacillales</taxon>
        <taxon>Paenibacillaceae</taxon>
        <taxon>Paenibacillus</taxon>
    </lineage>
</organism>
<proteinExistence type="predicted"/>
<dbReference type="AlphaFoldDB" id="A0A917FBV3"/>
<comment type="caution">
    <text evidence="1">The sequence shown here is derived from an EMBL/GenBank/DDBJ whole genome shotgun (WGS) entry which is preliminary data.</text>
</comment>
<protein>
    <submittedName>
        <fullName evidence="1">Uncharacterized protein</fullName>
    </submittedName>
</protein>
<gene>
    <name evidence="1" type="ORF">GCM10010912_09030</name>
</gene>
<evidence type="ECO:0000313" key="2">
    <source>
        <dbReference type="Proteomes" id="UP000637643"/>
    </source>
</evidence>
<reference evidence="1" key="2">
    <citation type="submission" date="2020-09" db="EMBL/GenBank/DDBJ databases">
        <authorList>
            <person name="Sun Q."/>
            <person name="Zhou Y."/>
        </authorList>
    </citation>
    <scope>NUCLEOTIDE SEQUENCE</scope>
    <source>
        <strain evidence="1">CGMCC 1.16134</strain>
    </source>
</reference>
<reference evidence="1" key="1">
    <citation type="journal article" date="2014" name="Int. J. Syst. Evol. Microbiol.">
        <title>Complete genome sequence of Corynebacterium casei LMG S-19264T (=DSM 44701T), isolated from a smear-ripened cheese.</title>
        <authorList>
            <consortium name="US DOE Joint Genome Institute (JGI-PGF)"/>
            <person name="Walter F."/>
            <person name="Albersmeier A."/>
            <person name="Kalinowski J."/>
            <person name="Ruckert C."/>
        </authorList>
    </citation>
    <scope>NUCLEOTIDE SEQUENCE</scope>
    <source>
        <strain evidence="1">CGMCC 1.16134</strain>
    </source>
</reference>
<accession>A0A917FBV3</accession>